<keyword evidence="6" id="KW-1185">Reference proteome</keyword>
<dbReference type="InterPro" id="IPR018821">
    <property type="entry name" value="DUF294_put_nucleoTrafse_sb-bd"/>
</dbReference>
<accession>A0A4R3MZV5</accession>
<dbReference type="Pfam" id="PF10335">
    <property type="entry name" value="DUF294_C"/>
    <property type="match status" value="1"/>
</dbReference>
<dbReference type="InterPro" id="IPR014710">
    <property type="entry name" value="RmlC-like_jellyroll"/>
</dbReference>
<dbReference type="InterPro" id="IPR018490">
    <property type="entry name" value="cNMP-bd_dom_sf"/>
</dbReference>
<dbReference type="Pfam" id="PF03445">
    <property type="entry name" value="DUF294"/>
    <property type="match status" value="1"/>
</dbReference>
<comment type="caution">
    <text evidence="5">The sequence shown here is derived from an EMBL/GenBank/DDBJ whole genome shotgun (WGS) entry which is preliminary data.</text>
</comment>
<dbReference type="GO" id="GO:0008773">
    <property type="term" value="F:[protein-PII] uridylyltransferase activity"/>
    <property type="evidence" value="ECO:0007669"/>
    <property type="project" value="InterPro"/>
</dbReference>
<evidence type="ECO:0000313" key="5">
    <source>
        <dbReference type="EMBL" id="TCT22248.1"/>
    </source>
</evidence>
<reference evidence="5 6" key="1">
    <citation type="submission" date="2019-03" db="EMBL/GenBank/DDBJ databases">
        <title>Genomic Encyclopedia of Type Strains, Phase IV (KMG-IV): sequencing the most valuable type-strain genomes for metagenomic binning, comparative biology and taxonomic classification.</title>
        <authorList>
            <person name="Goeker M."/>
        </authorList>
    </citation>
    <scope>NUCLEOTIDE SEQUENCE [LARGE SCALE GENOMIC DNA]</scope>
    <source>
        <strain evidence="5 6">DSM 13587</strain>
    </source>
</reference>
<evidence type="ECO:0000256" key="1">
    <source>
        <dbReference type="ARBA" id="ARBA00023122"/>
    </source>
</evidence>
<feature type="domain" description="CBS" evidence="4">
    <location>
        <begin position="159"/>
        <end position="216"/>
    </location>
</feature>
<dbReference type="OrthoDB" id="9808528at2"/>
<dbReference type="Gene3D" id="2.60.120.10">
    <property type="entry name" value="Jelly Rolls"/>
    <property type="match status" value="1"/>
</dbReference>
<keyword evidence="1 2" id="KW-0129">CBS domain</keyword>
<dbReference type="EMBL" id="SMAO01000003">
    <property type="protein sequence ID" value="TCT22248.1"/>
    <property type="molecule type" value="Genomic_DNA"/>
</dbReference>
<dbReference type="CDD" id="cd04587">
    <property type="entry name" value="CBS_pair_CAP-ED_NT_Pol-beta-like_DUF294_assoc"/>
    <property type="match status" value="1"/>
</dbReference>
<dbReference type="PANTHER" id="PTHR43080">
    <property type="entry name" value="CBS DOMAIN-CONTAINING PROTEIN CBSX3, MITOCHONDRIAL"/>
    <property type="match status" value="1"/>
</dbReference>
<dbReference type="Proteomes" id="UP000295717">
    <property type="component" value="Unassembled WGS sequence"/>
</dbReference>
<name>A0A4R3MZV5_9GAMM</name>
<dbReference type="AlphaFoldDB" id="A0A4R3MZV5"/>
<dbReference type="InterPro" id="IPR051257">
    <property type="entry name" value="Diverse_CBS-Domain"/>
</dbReference>
<evidence type="ECO:0000259" key="3">
    <source>
        <dbReference type="PROSITE" id="PS50042"/>
    </source>
</evidence>
<organism evidence="5 6">
    <name type="scientific">Thiobaca trueperi</name>
    <dbReference type="NCBI Taxonomy" id="127458"/>
    <lineage>
        <taxon>Bacteria</taxon>
        <taxon>Pseudomonadati</taxon>
        <taxon>Pseudomonadota</taxon>
        <taxon>Gammaproteobacteria</taxon>
        <taxon>Chromatiales</taxon>
        <taxon>Chromatiaceae</taxon>
        <taxon>Thiobaca</taxon>
    </lineage>
</organism>
<dbReference type="SUPFAM" id="SSF51206">
    <property type="entry name" value="cAMP-binding domain-like"/>
    <property type="match status" value="1"/>
</dbReference>
<dbReference type="CDD" id="cd05401">
    <property type="entry name" value="NT_GlnE_GlnD_like"/>
    <property type="match status" value="1"/>
</dbReference>
<dbReference type="InterPro" id="IPR000595">
    <property type="entry name" value="cNMP-bd_dom"/>
</dbReference>
<dbReference type="SMART" id="SM00116">
    <property type="entry name" value="CBS"/>
    <property type="match status" value="2"/>
</dbReference>
<dbReference type="SUPFAM" id="SSF54631">
    <property type="entry name" value="CBS-domain pair"/>
    <property type="match status" value="1"/>
</dbReference>
<dbReference type="InterPro" id="IPR005105">
    <property type="entry name" value="GlnD_Uridyltrans_N"/>
</dbReference>
<dbReference type="InterPro" id="IPR046342">
    <property type="entry name" value="CBS_dom_sf"/>
</dbReference>
<evidence type="ECO:0000256" key="2">
    <source>
        <dbReference type="PROSITE-ProRule" id="PRU00703"/>
    </source>
</evidence>
<dbReference type="RefSeq" id="WP_132976640.1">
    <property type="nucleotide sequence ID" value="NZ_SMAO01000003.1"/>
</dbReference>
<feature type="domain" description="CBS" evidence="4">
    <location>
        <begin position="224"/>
        <end position="280"/>
    </location>
</feature>
<proteinExistence type="predicted"/>
<feature type="domain" description="Cyclic nucleotide-binding" evidence="3">
    <location>
        <begin position="17"/>
        <end position="81"/>
    </location>
</feature>
<protein>
    <submittedName>
        <fullName evidence="5">CBS domain-containing protein</fullName>
    </submittedName>
</protein>
<dbReference type="PROSITE" id="PS51371">
    <property type="entry name" value="CBS"/>
    <property type="match status" value="2"/>
</dbReference>
<dbReference type="PANTHER" id="PTHR43080:SF2">
    <property type="entry name" value="CBS DOMAIN-CONTAINING PROTEIN"/>
    <property type="match status" value="1"/>
</dbReference>
<dbReference type="Pfam" id="PF00571">
    <property type="entry name" value="CBS"/>
    <property type="match status" value="2"/>
</dbReference>
<dbReference type="InterPro" id="IPR000644">
    <property type="entry name" value="CBS_dom"/>
</dbReference>
<evidence type="ECO:0000313" key="6">
    <source>
        <dbReference type="Proteomes" id="UP000295717"/>
    </source>
</evidence>
<sequence length="621" mass="69238">MDIELIEIQEFLASRPPFDQLPEETLARLPKHLSVRYFRRGTVFPPEDADQSYLYILRRGAVELRDPQGELVSKLAEGDLYDMQCGDAPQDASYRGMTAEDTLVYILPCADLSILRAEHAAFAEHFEQSVSNRLRKALDVMVDTPNAGTGLMTVRVRDMVNRAPITATPETSIREAAKIMSAHHVSSLMLMEGEHLAGMITDRDLRNRCVAVGLSIERPVREIMTEKLVTVDLETLGFQALIAMTRLNVHHLPVLDGKRVAGLISSTDLTRYQSANAIYLVGDIHRTNSIETLIQISAKITELQVHLIASGATANSVGQAISAITDAITLRLIEMAEADLGSPPVPYAWMAGGSQARREQSSHSDQDNALLIADHAQPEDDAYFAALAKFVNDGLAACGFIYCPGEVMASNPKWRQPLRIWHKYFANWIVKPEPMALMLSSVFFDLRAVHDPENLFEELQERILERSRTNRIFIAYMTANALKTRPPLGFFRNIVLIHGGDHDQTFDIKHRGLVPIIDLARIYALSAGIPETNTIERLQVAAERGVLSREGSANLIDAIEFIGTLRMRHQARQLRNGRGADNFLSPEDLSPLERGHLKEAFLLINTMQESLGQRHQAGRFA</sequence>
<evidence type="ECO:0000259" key="4">
    <source>
        <dbReference type="PROSITE" id="PS51371"/>
    </source>
</evidence>
<gene>
    <name evidence="5" type="ORF">EDC35_103347</name>
</gene>
<dbReference type="PROSITE" id="PS50042">
    <property type="entry name" value="CNMP_BINDING_3"/>
    <property type="match status" value="1"/>
</dbReference>
<dbReference type="Gene3D" id="3.10.580.10">
    <property type="entry name" value="CBS-domain"/>
    <property type="match status" value="1"/>
</dbReference>